<comment type="caution">
    <text evidence="1">The sequence shown here is derived from an EMBL/GenBank/DDBJ whole genome shotgun (WGS) entry which is preliminary data.</text>
</comment>
<dbReference type="AlphaFoldDB" id="A0A1E3KBE0"/>
<reference evidence="1 2" key="1">
    <citation type="submission" date="2016-06" db="EMBL/GenBank/DDBJ databases">
        <title>Evolution of pathogenesis and genome organization in the Tremellales.</title>
        <authorList>
            <person name="Cuomo C."/>
            <person name="Litvintseva A."/>
            <person name="Heitman J."/>
            <person name="Chen Y."/>
            <person name="Sun S."/>
            <person name="Springer D."/>
            <person name="Dromer F."/>
            <person name="Young S."/>
            <person name="Zeng Q."/>
            <person name="Chapman S."/>
            <person name="Gujja S."/>
            <person name="Saif S."/>
            <person name="Birren B."/>
        </authorList>
    </citation>
    <scope>NUCLEOTIDE SEQUENCE [LARGE SCALE GENOMIC DNA]</scope>
    <source>
        <strain evidence="1 2">CBS 6273</strain>
    </source>
</reference>
<organism evidence="1 2">
    <name type="scientific">Cryptococcus amylolentus CBS 6273</name>
    <dbReference type="NCBI Taxonomy" id="1296118"/>
    <lineage>
        <taxon>Eukaryota</taxon>
        <taxon>Fungi</taxon>
        <taxon>Dikarya</taxon>
        <taxon>Basidiomycota</taxon>
        <taxon>Agaricomycotina</taxon>
        <taxon>Tremellomycetes</taxon>
        <taxon>Tremellales</taxon>
        <taxon>Cryptococcaceae</taxon>
        <taxon>Cryptococcus</taxon>
    </lineage>
</organism>
<protein>
    <submittedName>
        <fullName evidence="1">Uncharacterized protein</fullName>
    </submittedName>
</protein>
<accession>A0A1E3KBE0</accession>
<evidence type="ECO:0000313" key="1">
    <source>
        <dbReference type="EMBL" id="ODO10345.1"/>
    </source>
</evidence>
<evidence type="ECO:0000313" key="2">
    <source>
        <dbReference type="Proteomes" id="UP000095149"/>
    </source>
</evidence>
<dbReference type="Proteomes" id="UP000095149">
    <property type="component" value="Unassembled WGS sequence"/>
</dbReference>
<dbReference type="EMBL" id="MEKH01000002">
    <property type="protein sequence ID" value="ODO10345.1"/>
    <property type="molecule type" value="Genomic_DNA"/>
</dbReference>
<sequence length="159" mass="17284">MGSLGLLFSDSAYGDILTNVFAHLFTIRDRISTNQMSVDLNGRTCKGERWDLLEDSSVEAGSCSDARGRLSLPPPLYLTFTITPPDIPTPAADSSAHPQHISAPYLLTPSFNNTLPNALRSYYTQIANDDNAKKPTMSLVGSSFIVAGLTPCDHYIITF</sequence>
<proteinExistence type="predicted"/>
<gene>
    <name evidence="1" type="ORF">I350_00940</name>
</gene>
<name>A0A1E3KBE0_9TREE</name>